<reference evidence="1" key="1">
    <citation type="submission" date="2022-10" db="EMBL/GenBank/DDBJ databases">
        <title>The WGS of Solirubrobacter ginsenosidimutans DSM 21036.</title>
        <authorList>
            <person name="Jiang Z."/>
        </authorList>
    </citation>
    <scope>NUCLEOTIDE SEQUENCE</scope>
    <source>
        <strain evidence="1">DSM 21036</strain>
    </source>
</reference>
<evidence type="ECO:0000313" key="2">
    <source>
        <dbReference type="Proteomes" id="UP001149140"/>
    </source>
</evidence>
<dbReference type="Proteomes" id="UP001149140">
    <property type="component" value="Unassembled WGS sequence"/>
</dbReference>
<accession>A0A9X3MXM3</accession>
<dbReference type="AlphaFoldDB" id="A0A9X3MXM3"/>
<name>A0A9X3MXM3_9ACTN</name>
<organism evidence="1 2">
    <name type="scientific">Solirubrobacter ginsenosidimutans</name>
    <dbReference type="NCBI Taxonomy" id="490573"/>
    <lineage>
        <taxon>Bacteria</taxon>
        <taxon>Bacillati</taxon>
        <taxon>Actinomycetota</taxon>
        <taxon>Thermoleophilia</taxon>
        <taxon>Solirubrobacterales</taxon>
        <taxon>Solirubrobacteraceae</taxon>
        <taxon>Solirubrobacter</taxon>
    </lineage>
</organism>
<keyword evidence="2" id="KW-1185">Reference proteome</keyword>
<comment type="caution">
    <text evidence="1">The sequence shown here is derived from an EMBL/GenBank/DDBJ whole genome shotgun (WGS) entry which is preliminary data.</text>
</comment>
<gene>
    <name evidence="1" type="ORF">OM076_31745</name>
</gene>
<evidence type="ECO:0000313" key="1">
    <source>
        <dbReference type="EMBL" id="MDA0164886.1"/>
    </source>
</evidence>
<proteinExistence type="predicted"/>
<dbReference type="EMBL" id="JAPDOD010000039">
    <property type="protein sequence ID" value="MDA0164886.1"/>
    <property type="molecule type" value="Genomic_DNA"/>
</dbReference>
<dbReference type="RefSeq" id="WP_270044139.1">
    <property type="nucleotide sequence ID" value="NZ_JAPDOD010000039.1"/>
</dbReference>
<protein>
    <submittedName>
        <fullName evidence="1">Uncharacterized protein</fullName>
    </submittedName>
</protein>
<sequence>MSDLRTLADAVMYEGYMLWPYRPSALKNQRRWTFGCVFPPAWSALHPDDASLMRTEVLLESDPHDVDVTVRFLEEGVERSVGRGAFAFDGVAGVVEVDVSGQRLTVTIRNTAPWVGDAREEALRHALCSTHALLVGGRFVSATEAAGCSHVGLWPVLVGDDSMLASPIILEDHPRIAPESPGDLFDGGEIDGLLALNILALSDWEKEEMRADPRTREVLERTENLTEEQLWTLSGYRSERG</sequence>